<reference evidence="14 15" key="1">
    <citation type="submission" date="2018-06" db="EMBL/GenBank/DDBJ databases">
        <authorList>
            <consortium name="Pathogen Informatics"/>
            <person name="Doyle S."/>
        </authorList>
    </citation>
    <scope>NUCLEOTIDE SEQUENCE [LARGE SCALE GENOMIC DNA]</scope>
    <source>
        <strain evidence="14 15">NCTC10717</strain>
    </source>
</reference>
<evidence type="ECO:0000256" key="5">
    <source>
        <dbReference type="ARBA" id="ARBA00022989"/>
    </source>
</evidence>
<evidence type="ECO:0000313" key="15">
    <source>
        <dbReference type="Proteomes" id="UP000254575"/>
    </source>
</evidence>
<comment type="subcellular location">
    <subcellularLocation>
        <location evidence="1">Cell membrane</location>
        <topology evidence="1">Multi-pass membrane protein</topology>
    </subcellularLocation>
</comment>
<feature type="domain" description="Mechanosensitive ion channel transmembrane helices 2/3" evidence="12">
    <location>
        <begin position="550"/>
        <end position="589"/>
    </location>
</feature>
<keyword evidence="15" id="KW-1185">Reference proteome</keyword>
<protein>
    <submittedName>
        <fullName evidence="14">Small-conductance mechanosensitive channel</fullName>
    </submittedName>
</protein>
<evidence type="ECO:0000256" key="1">
    <source>
        <dbReference type="ARBA" id="ARBA00004651"/>
    </source>
</evidence>
<dbReference type="InterPro" id="IPR010920">
    <property type="entry name" value="LSM_dom_sf"/>
</dbReference>
<evidence type="ECO:0000256" key="3">
    <source>
        <dbReference type="ARBA" id="ARBA00022475"/>
    </source>
</evidence>
<organism evidence="14 15">
    <name type="scientific">Suttonella indologenes</name>
    <dbReference type="NCBI Taxonomy" id="13276"/>
    <lineage>
        <taxon>Bacteria</taxon>
        <taxon>Pseudomonadati</taxon>
        <taxon>Pseudomonadota</taxon>
        <taxon>Gammaproteobacteria</taxon>
        <taxon>Cardiobacteriales</taxon>
        <taxon>Cardiobacteriaceae</taxon>
        <taxon>Suttonella</taxon>
    </lineage>
</organism>
<dbReference type="InterPro" id="IPR011014">
    <property type="entry name" value="MscS_channel_TM-2"/>
</dbReference>
<dbReference type="InterPro" id="IPR045276">
    <property type="entry name" value="YbiO_bact"/>
</dbReference>
<dbReference type="InterPro" id="IPR049278">
    <property type="entry name" value="MS_channel_C"/>
</dbReference>
<dbReference type="SUPFAM" id="SSF50182">
    <property type="entry name" value="Sm-like ribonucleoproteins"/>
    <property type="match status" value="1"/>
</dbReference>
<feature type="transmembrane region" description="Helical" evidence="8">
    <location>
        <begin position="414"/>
        <end position="432"/>
    </location>
</feature>
<dbReference type="SUPFAM" id="SSF82861">
    <property type="entry name" value="Mechanosensitive channel protein MscS (YggB), transmembrane region"/>
    <property type="match status" value="1"/>
</dbReference>
<keyword evidence="6 8" id="KW-0472">Membrane</keyword>
<dbReference type="InterPro" id="IPR049142">
    <property type="entry name" value="MS_channel_1st"/>
</dbReference>
<evidence type="ECO:0000256" key="6">
    <source>
        <dbReference type="ARBA" id="ARBA00023136"/>
    </source>
</evidence>
<dbReference type="Pfam" id="PF21088">
    <property type="entry name" value="MS_channel_1st"/>
    <property type="match status" value="1"/>
</dbReference>
<dbReference type="Pfam" id="PF25392">
    <property type="entry name" value="MS_channel_TM1"/>
    <property type="match status" value="1"/>
</dbReference>
<evidence type="ECO:0000259" key="11">
    <source>
        <dbReference type="Pfam" id="PF21082"/>
    </source>
</evidence>
<name>A0A380MKN5_9GAMM</name>
<feature type="region of interest" description="Disordered" evidence="7">
    <location>
        <begin position="775"/>
        <end position="818"/>
    </location>
</feature>
<evidence type="ECO:0000256" key="8">
    <source>
        <dbReference type="SAM" id="Phobius"/>
    </source>
</evidence>
<keyword evidence="5 8" id="KW-1133">Transmembrane helix</keyword>
<dbReference type="Gene3D" id="2.30.30.60">
    <property type="match status" value="1"/>
</dbReference>
<feature type="chain" id="PRO_5017069828" evidence="9">
    <location>
        <begin position="23"/>
        <end position="818"/>
    </location>
</feature>
<dbReference type="Pfam" id="PF00924">
    <property type="entry name" value="MS_channel_2nd"/>
    <property type="match status" value="1"/>
</dbReference>
<evidence type="ECO:0000313" key="14">
    <source>
        <dbReference type="EMBL" id="SUO92522.1"/>
    </source>
</evidence>
<keyword evidence="3" id="KW-1003">Cell membrane</keyword>
<dbReference type="GO" id="GO:0005886">
    <property type="term" value="C:plasma membrane"/>
    <property type="evidence" value="ECO:0007669"/>
    <property type="project" value="UniProtKB-SubCell"/>
</dbReference>
<dbReference type="SUPFAM" id="SSF82689">
    <property type="entry name" value="Mechanosensitive channel protein MscS (YggB), C-terminal domain"/>
    <property type="match status" value="1"/>
</dbReference>
<dbReference type="Proteomes" id="UP000254575">
    <property type="component" value="Unassembled WGS sequence"/>
</dbReference>
<dbReference type="GO" id="GO:0008381">
    <property type="term" value="F:mechanosensitive monoatomic ion channel activity"/>
    <property type="evidence" value="ECO:0007669"/>
    <property type="project" value="InterPro"/>
</dbReference>
<feature type="transmembrane region" description="Helical" evidence="8">
    <location>
        <begin position="570"/>
        <end position="592"/>
    </location>
</feature>
<dbReference type="InterPro" id="IPR006685">
    <property type="entry name" value="MscS_channel_2nd"/>
</dbReference>
<keyword evidence="9" id="KW-0732">Signal</keyword>
<dbReference type="PANTHER" id="PTHR30460">
    <property type="entry name" value="MODERATE CONDUCTANCE MECHANOSENSITIVE CHANNEL YBIO"/>
    <property type="match status" value="1"/>
</dbReference>
<feature type="transmembrane region" description="Helical" evidence="8">
    <location>
        <begin position="325"/>
        <end position="348"/>
    </location>
</feature>
<feature type="transmembrane region" description="Helical" evidence="8">
    <location>
        <begin position="369"/>
        <end position="394"/>
    </location>
</feature>
<feature type="transmembrane region" description="Helical" evidence="8">
    <location>
        <begin position="217"/>
        <end position="246"/>
    </location>
</feature>
<dbReference type="AlphaFoldDB" id="A0A380MKN5"/>
<feature type="region of interest" description="Disordered" evidence="7">
    <location>
        <begin position="62"/>
        <end position="103"/>
    </location>
</feature>
<dbReference type="Gene3D" id="3.30.70.100">
    <property type="match status" value="1"/>
</dbReference>
<evidence type="ECO:0000256" key="2">
    <source>
        <dbReference type="ARBA" id="ARBA00008017"/>
    </source>
</evidence>
<feature type="compositionally biased region" description="Basic and acidic residues" evidence="7">
    <location>
        <begin position="805"/>
        <end position="818"/>
    </location>
</feature>
<dbReference type="PANTHER" id="PTHR30460:SF0">
    <property type="entry name" value="MODERATE CONDUCTANCE MECHANOSENSITIVE CHANNEL YBIO"/>
    <property type="match status" value="1"/>
</dbReference>
<evidence type="ECO:0000259" key="12">
    <source>
        <dbReference type="Pfam" id="PF21088"/>
    </source>
</evidence>
<dbReference type="EMBL" id="UHIA01000003">
    <property type="protein sequence ID" value="SUO92522.1"/>
    <property type="molecule type" value="Genomic_DNA"/>
</dbReference>
<accession>A0A380MKN5</accession>
<feature type="domain" description="Moderate conductance mechanosensitive channel YbiO-like transmembrane helix 1" evidence="13">
    <location>
        <begin position="411"/>
        <end position="488"/>
    </location>
</feature>
<evidence type="ECO:0000256" key="9">
    <source>
        <dbReference type="SAM" id="SignalP"/>
    </source>
</evidence>
<evidence type="ECO:0000256" key="4">
    <source>
        <dbReference type="ARBA" id="ARBA00022692"/>
    </source>
</evidence>
<evidence type="ECO:0000259" key="10">
    <source>
        <dbReference type="Pfam" id="PF00924"/>
    </source>
</evidence>
<feature type="transmembrane region" description="Helical" evidence="8">
    <location>
        <begin position="501"/>
        <end position="522"/>
    </location>
</feature>
<feature type="compositionally biased region" description="Basic and acidic residues" evidence="7">
    <location>
        <begin position="775"/>
        <end position="792"/>
    </location>
</feature>
<feature type="transmembrane region" description="Helical" evidence="8">
    <location>
        <begin position="542"/>
        <end position="564"/>
    </location>
</feature>
<dbReference type="Pfam" id="PF21082">
    <property type="entry name" value="MS_channel_3rd"/>
    <property type="match status" value="1"/>
</dbReference>
<evidence type="ECO:0000259" key="13">
    <source>
        <dbReference type="Pfam" id="PF25392"/>
    </source>
</evidence>
<feature type="transmembrane region" description="Helical" evidence="8">
    <location>
        <begin position="252"/>
        <end position="277"/>
    </location>
</feature>
<feature type="transmembrane region" description="Helical" evidence="8">
    <location>
        <begin position="453"/>
        <end position="481"/>
    </location>
</feature>
<feature type="domain" description="Mechanosensitive ion channel MscS C-terminal" evidence="11">
    <location>
        <begin position="663"/>
        <end position="747"/>
    </location>
</feature>
<feature type="domain" description="Mechanosensitive ion channel MscS" evidence="10">
    <location>
        <begin position="590"/>
        <end position="655"/>
    </location>
</feature>
<evidence type="ECO:0000256" key="7">
    <source>
        <dbReference type="SAM" id="MobiDB-lite"/>
    </source>
</evidence>
<keyword evidence="4 8" id="KW-0812">Transmembrane</keyword>
<feature type="transmembrane region" description="Helical" evidence="8">
    <location>
        <begin position="297"/>
        <end position="319"/>
    </location>
</feature>
<gene>
    <name evidence="14" type="primary">mscS</name>
    <name evidence="14" type="ORF">NCTC10717_00597</name>
</gene>
<dbReference type="InterPro" id="IPR057485">
    <property type="entry name" value="YbiO-like_TM1"/>
</dbReference>
<feature type="signal peptide" evidence="9">
    <location>
        <begin position="1"/>
        <end position="22"/>
    </location>
</feature>
<sequence length="818" mass="90452">MRFITAFCLCALSLFMLNPAWAQSAAADNKEALSVLANVLENPQQREELIKQLRAVAKEEIQTEDVAQTAENEPKSGKAEPTPSTDAEQSAEEQSSEAATAEAEALVKVTENTRAALSKAASLPSRIADYTGELAGQMGARVKRSWEGFRDIFSGRDYRLSNLDWSAFSAALRNVGIVIVSVLCIYHGLRNLTRGLRRKLNDWALRSEWSQLLVRKLLAIGAIILGDGLLLLITYAAGNAIALYAVGETGRLSIQAALFMNAFVIIELLKIGIRVIFTHRFAGLRLLSAENQTVRFWYHWIATLLNLLGYGYLVGIPLIEAHLSYNLAQLSSTIIAIAAFLYGVWVVISRRKSVRAELLKTSEQVEFPITAFLIRLLAYLWHWLAVAYFVMLLVVTLLRAEKSLPFVLQGTLKTLLIVGGCGLIANLMTIYMKRGIRLPQHIQRSLPGIERQINAFVPLILRIARTVVFAVAVLSVLGAWNLIAFDAWLASDAGRVFVDKWLGVVLILLFMLLLWIVCSAFIEHRLSPNTGRGAPSAREQTLLSLLRNALALFFFAISLMMVLSQIGINIGPLIAGAGVLGLAVGFGAQTLVKDVITGIFIQIENAMNAGDFIMVNNISGTAEKISIRSVSLRDSQGVYHLIPFSSVTTVSNYTRGYSFHVNDYGIAYNEDIDHACEVLKAAFDELAKGEHKRSILEPINILGVSELAESSVNIRVRIKTLPGEQWVIGRAYNRLVKLYFDKAGIEMPYPHQTIYWGEMKDGSAPPLHIVREQAQMRKSEAEIEAEQKRIETPENAEPPAVLKHQKAEDSIPDVDGKM</sequence>
<dbReference type="InterPro" id="IPR011066">
    <property type="entry name" value="MscS_channel_C_sf"/>
</dbReference>
<proteinExistence type="inferred from homology"/>
<comment type="similarity">
    <text evidence="2">Belongs to the MscS (TC 1.A.23) family.</text>
</comment>
<dbReference type="InterPro" id="IPR023408">
    <property type="entry name" value="MscS_beta-dom_sf"/>
</dbReference>
<feature type="transmembrane region" description="Helical" evidence="8">
    <location>
        <begin position="165"/>
        <end position="189"/>
    </location>
</feature>
<dbReference type="Gene3D" id="1.10.287.1260">
    <property type="match status" value="1"/>
</dbReference>